<dbReference type="InterPro" id="IPR003313">
    <property type="entry name" value="AraC-bd"/>
</dbReference>
<dbReference type="SUPFAM" id="SSF51182">
    <property type="entry name" value="RmlC-like cupins"/>
    <property type="match status" value="1"/>
</dbReference>
<sequence length="267" mass="31555">MEMLLQTEKEIDQYKDSIYIMREQLEHRFPPHKHNKSQILLVSGGIAYLKTKEREYYIPAQHYVWIPKGMIHNVKSNTTDVVILNIYFYEEDTDVEHRFMERLGIYPVSNLMYEMLIYARQWKGIILPDTWAYEFLSTMKHYIMQHPGKSFSIQLPTTEEPKMLLITEYMQKNLGEALTLNGIAELFGYSVRTLTRLFKTHLDISFLQYLKMVRMIKAMELLMSTDKNVSEVAFDVGYSSIAAFSNTFQQLFNVRPSDFQISMHNIK</sequence>
<dbReference type="InterPro" id="IPR018060">
    <property type="entry name" value="HTH_AraC"/>
</dbReference>
<dbReference type="InterPro" id="IPR011051">
    <property type="entry name" value="RmlC_Cupin_sf"/>
</dbReference>
<dbReference type="Proteomes" id="UP000069030">
    <property type="component" value="Chromosome"/>
</dbReference>
<dbReference type="EMBL" id="CP013690">
    <property type="protein sequence ID" value="ALU26870.1"/>
    <property type="molecule type" value="Genomic_DNA"/>
</dbReference>
<dbReference type="PROSITE" id="PS01124">
    <property type="entry name" value="HTH_ARAC_FAMILY_2"/>
    <property type="match status" value="1"/>
</dbReference>
<keyword evidence="1" id="KW-0805">Transcription regulation</keyword>
<dbReference type="RefSeq" id="WP_006259325.1">
    <property type="nucleotide sequence ID" value="NZ_BCMQ01000026.1"/>
</dbReference>
<reference evidence="4 5" key="1">
    <citation type="journal article" date="2016" name="J. Zhejiang Univ. Sci. B">
        <title>Antibiotic resistance mechanisms of Myroides sp.</title>
        <authorList>
            <person name="Hu S."/>
            <person name="Yuan S."/>
            <person name="Qu H."/>
            <person name="Jiang T."/>
            <person name="Zhou Y."/>
            <person name="Wang M."/>
            <person name="Ming D."/>
        </authorList>
    </citation>
    <scope>NUCLEOTIDE SEQUENCE [LARGE SCALE GENOMIC DNA]</scope>
    <source>
        <strain evidence="4 5">PR63039</strain>
    </source>
</reference>
<dbReference type="InterPro" id="IPR009057">
    <property type="entry name" value="Homeodomain-like_sf"/>
</dbReference>
<gene>
    <name evidence="4" type="ORF">AS202_12240</name>
</gene>
<dbReference type="SUPFAM" id="SSF46689">
    <property type="entry name" value="Homeodomain-like"/>
    <property type="match status" value="2"/>
</dbReference>
<keyword evidence="2" id="KW-0238">DNA-binding</keyword>
<dbReference type="Gene3D" id="2.60.120.10">
    <property type="entry name" value="Jelly Rolls"/>
    <property type="match status" value="1"/>
</dbReference>
<evidence type="ECO:0000256" key="2">
    <source>
        <dbReference type="ARBA" id="ARBA00023125"/>
    </source>
</evidence>
<dbReference type="Pfam" id="PF02311">
    <property type="entry name" value="AraC_binding"/>
    <property type="match status" value="1"/>
</dbReference>
<protein>
    <submittedName>
        <fullName evidence="4">AraC family transcriptional regulator</fullName>
    </submittedName>
</protein>
<dbReference type="SMART" id="SM00342">
    <property type="entry name" value="HTH_ARAC"/>
    <property type="match status" value="1"/>
</dbReference>
<dbReference type="GO" id="GO:0003700">
    <property type="term" value="F:DNA-binding transcription factor activity"/>
    <property type="evidence" value="ECO:0007669"/>
    <property type="project" value="InterPro"/>
</dbReference>
<dbReference type="KEGG" id="mod:AS202_12240"/>
<evidence type="ECO:0000256" key="1">
    <source>
        <dbReference type="ARBA" id="ARBA00023015"/>
    </source>
</evidence>
<evidence type="ECO:0000313" key="5">
    <source>
        <dbReference type="Proteomes" id="UP000069030"/>
    </source>
</evidence>
<dbReference type="GO" id="GO:0043565">
    <property type="term" value="F:sequence-specific DNA binding"/>
    <property type="evidence" value="ECO:0007669"/>
    <property type="project" value="InterPro"/>
</dbReference>
<dbReference type="InterPro" id="IPR020449">
    <property type="entry name" value="Tscrpt_reg_AraC-type_HTH"/>
</dbReference>
<dbReference type="PANTHER" id="PTHR11019:SF199">
    <property type="entry name" value="HTH-TYPE TRANSCRIPTIONAL REGULATOR NIMR"/>
    <property type="match status" value="1"/>
</dbReference>
<accession>A0A0S7EDJ9</accession>
<dbReference type="InterPro" id="IPR014710">
    <property type="entry name" value="RmlC-like_jellyroll"/>
</dbReference>
<keyword evidence="3" id="KW-0804">Transcription</keyword>
<dbReference type="Gene3D" id="1.10.10.60">
    <property type="entry name" value="Homeodomain-like"/>
    <property type="match status" value="2"/>
</dbReference>
<organism evidence="4 5">
    <name type="scientific">Myroides odoratimimus</name>
    <dbReference type="NCBI Taxonomy" id="76832"/>
    <lineage>
        <taxon>Bacteria</taxon>
        <taxon>Pseudomonadati</taxon>
        <taxon>Bacteroidota</taxon>
        <taxon>Flavobacteriia</taxon>
        <taxon>Flavobacteriales</taxon>
        <taxon>Flavobacteriaceae</taxon>
        <taxon>Myroides</taxon>
    </lineage>
</organism>
<dbReference type="Pfam" id="PF12833">
    <property type="entry name" value="HTH_18"/>
    <property type="match status" value="1"/>
</dbReference>
<dbReference type="PANTHER" id="PTHR11019">
    <property type="entry name" value="HTH-TYPE TRANSCRIPTIONAL REGULATOR NIMR"/>
    <property type="match status" value="1"/>
</dbReference>
<proteinExistence type="predicted"/>
<evidence type="ECO:0000313" key="4">
    <source>
        <dbReference type="EMBL" id="ALU26870.1"/>
    </source>
</evidence>
<dbReference type="PRINTS" id="PR00032">
    <property type="entry name" value="HTHARAC"/>
</dbReference>
<evidence type="ECO:0000256" key="3">
    <source>
        <dbReference type="ARBA" id="ARBA00023163"/>
    </source>
</evidence>
<dbReference type="eggNOG" id="COG4977">
    <property type="taxonomic scope" value="Bacteria"/>
</dbReference>
<name>A0A0S7EDJ9_9FLAO</name>
<dbReference type="AlphaFoldDB" id="A0A0S7EDJ9"/>